<feature type="compositionally biased region" description="Polar residues" evidence="1">
    <location>
        <begin position="406"/>
        <end position="421"/>
    </location>
</feature>
<feature type="compositionally biased region" description="Acidic residues" evidence="1">
    <location>
        <begin position="59"/>
        <end position="73"/>
    </location>
</feature>
<dbReference type="VEuPathDB" id="VectorBase:LLOJ006066"/>
<feature type="compositionally biased region" description="Basic and acidic residues" evidence="1">
    <location>
        <begin position="21"/>
        <end position="44"/>
    </location>
</feature>
<dbReference type="EMBL" id="AJWK01019454">
    <property type="status" value="NOT_ANNOTATED_CDS"/>
    <property type="molecule type" value="Genomic_DNA"/>
</dbReference>
<reference evidence="2" key="1">
    <citation type="submission" date="2020-05" db="UniProtKB">
        <authorList>
            <consortium name="EnsemblMetazoa"/>
        </authorList>
    </citation>
    <scope>IDENTIFICATION</scope>
    <source>
        <strain evidence="2">Jacobina</strain>
    </source>
</reference>
<dbReference type="AlphaFoldDB" id="A0A1B0GJ73"/>
<name>A0A1B0GJ73_LUTLO</name>
<feature type="region of interest" description="Disordered" evidence="1">
    <location>
        <begin position="1"/>
        <end position="421"/>
    </location>
</feature>
<proteinExistence type="predicted"/>
<organism evidence="2 3">
    <name type="scientific">Lutzomyia longipalpis</name>
    <name type="common">Sand fly</name>
    <dbReference type="NCBI Taxonomy" id="7200"/>
    <lineage>
        <taxon>Eukaryota</taxon>
        <taxon>Metazoa</taxon>
        <taxon>Ecdysozoa</taxon>
        <taxon>Arthropoda</taxon>
        <taxon>Hexapoda</taxon>
        <taxon>Insecta</taxon>
        <taxon>Pterygota</taxon>
        <taxon>Neoptera</taxon>
        <taxon>Endopterygota</taxon>
        <taxon>Diptera</taxon>
        <taxon>Nematocera</taxon>
        <taxon>Psychodoidea</taxon>
        <taxon>Psychodidae</taxon>
        <taxon>Lutzomyia</taxon>
        <taxon>Lutzomyia</taxon>
    </lineage>
</organism>
<feature type="compositionally biased region" description="Basic and acidic residues" evidence="1">
    <location>
        <begin position="380"/>
        <end position="393"/>
    </location>
</feature>
<feature type="compositionally biased region" description="Polar residues" evidence="1">
    <location>
        <begin position="149"/>
        <end position="163"/>
    </location>
</feature>
<keyword evidence="3" id="KW-1185">Reference proteome</keyword>
<feature type="compositionally biased region" description="Acidic residues" evidence="1">
    <location>
        <begin position="320"/>
        <end position="350"/>
    </location>
</feature>
<feature type="compositionally biased region" description="Basic and acidic residues" evidence="1">
    <location>
        <begin position="174"/>
        <end position="238"/>
    </location>
</feature>
<evidence type="ECO:0000256" key="1">
    <source>
        <dbReference type="SAM" id="MobiDB-lite"/>
    </source>
</evidence>
<feature type="compositionally biased region" description="Basic and acidic residues" evidence="1">
    <location>
        <begin position="351"/>
        <end position="372"/>
    </location>
</feature>
<dbReference type="EMBL" id="AJWK01019453">
    <property type="status" value="NOT_ANNOTATED_CDS"/>
    <property type="molecule type" value="Genomic_DNA"/>
</dbReference>
<evidence type="ECO:0000313" key="3">
    <source>
        <dbReference type="Proteomes" id="UP000092461"/>
    </source>
</evidence>
<feature type="compositionally biased region" description="Basic and acidic residues" evidence="1">
    <location>
        <begin position="266"/>
        <end position="293"/>
    </location>
</feature>
<dbReference type="VEuPathDB" id="VectorBase:LLONM1_002228"/>
<protein>
    <submittedName>
        <fullName evidence="2">Uncharacterized protein</fullName>
    </submittedName>
</protein>
<evidence type="ECO:0000313" key="2">
    <source>
        <dbReference type="EnsemblMetazoa" id="LLOJ006066-PA"/>
    </source>
</evidence>
<dbReference type="EnsemblMetazoa" id="LLOJ006066-RA">
    <property type="protein sequence ID" value="LLOJ006066-PA"/>
    <property type="gene ID" value="LLOJ006066"/>
</dbReference>
<dbReference type="Proteomes" id="UP000092461">
    <property type="component" value="Unassembled WGS sequence"/>
</dbReference>
<sequence>MENPEGESEAVAPEQPVNNVDGKHSEEDAAPKESEKVPEEEKSNNVDGGVNEEHAPEVNDAEESQEEAPEAAVEDAATTESVKTPGDVEMRDVSDDTQEDPADVHQSEEVNVAEGVPQTEEEKEEQLRQLQEPDPFAATEHADEPMETTDISESVDGASQSPSCVEEDTTSKQGQEDEASKPGHEGEESSKQGQDEEAEQEAHKSGDEGQSSRDHPEESTDSVARDNEEEEEHSRQDGGDSQGVSDQGKDQSYDLFDCLRSSETNEQPRREATDKPDSSHPVDSDDDDNHAGDEPMETSVDDRGDDEGNAADESTAQDVTADESGDIPDEEESRNDQEEDVCLIPDEEREISEAEREALLAQEAAEKERESTVEDTEMNEDQRQTDDAPHEGPSEGAGDENDITHETSTQQDSSMEVTESTTLAPNEIREEAQATKDPVECLQCKKSLNCVFSVLQEGEVKNLCSFECVDAFKAANTDKEFTLNLQKLSIYIILETGKTCIKYRFKKTANAEYSYICDQTCLNSFIPLQTEQKCVVIRRKYLIEEVPTDAEEQMNKCYQCTDDKVCKFIFRQDDDEFFLCQEDCVNLLLLEQPDRFRLKHRTTVRVRDLPKESGGSATVITNATSSSADHETFGPDSSQLVARTPEEVEQARIEREQSFLRVCVQCFSQITPNDKSIIWETMDYCNEQCLQTYQTMMLSTCSLCGLSTPATSIGKYCVRFGYQIRQFCQTSCFGCLQEGSQDVFVLS</sequence>
<accession>A0A1B0GJ73</accession>